<dbReference type="Gene3D" id="3.40.50.970">
    <property type="match status" value="1"/>
</dbReference>
<dbReference type="EC" id="1.2.7.11" evidence="3"/>
<dbReference type="PANTHER" id="PTHR48084">
    <property type="entry name" value="2-OXOGLUTARATE OXIDOREDUCTASE SUBUNIT KORB-RELATED"/>
    <property type="match status" value="1"/>
</dbReference>
<evidence type="ECO:0000259" key="2">
    <source>
        <dbReference type="Pfam" id="PF02775"/>
    </source>
</evidence>
<dbReference type="GO" id="GO:0045333">
    <property type="term" value="P:cellular respiration"/>
    <property type="evidence" value="ECO:0007669"/>
    <property type="project" value="UniProtKB-ARBA"/>
</dbReference>
<dbReference type="GO" id="GO:0030976">
    <property type="term" value="F:thiamine pyrophosphate binding"/>
    <property type="evidence" value="ECO:0007669"/>
    <property type="project" value="InterPro"/>
</dbReference>
<dbReference type="EMBL" id="JACIDK010000001">
    <property type="protein sequence ID" value="MBB3890133.1"/>
    <property type="molecule type" value="Genomic_DNA"/>
</dbReference>
<gene>
    <name evidence="3" type="ORF">GGQ61_000830</name>
</gene>
<protein>
    <submittedName>
        <fullName evidence="3">2-oxoglutarate ferredoxin oxidoreductase subunit beta</fullName>
        <ecNumber evidence="3">1.2.7.11</ecNumber>
        <ecNumber evidence="3">1.2.7.3</ecNumber>
    </submittedName>
</protein>
<evidence type="ECO:0000313" key="4">
    <source>
        <dbReference type="Proteomes" id="UP000530564"/>
    </source>
</evidence>
<dbReference type="InterPro" id="IPR029061">
    <property type="entry name" value="THDP-binding"/>
</dbReference>
<name>A0A839ZXJ7_9CAUL</name>
<dbReference type="RefSeq" id="WP_183769998.1">
    <property type="nucleotide sequence ID" value="NZ_JACIDK010000001.1"/>
</dbReference>
<comment type="caution">
    <text evidence="3">The sequence shown here is derived from an EMBL/GenBank/DDBJ whole genome shotgun (WGS) entry which is preliminary data.</text>
</comment>
<keyword evidence="1 3" id="KW-0560">Oxidoreductase</keyword>
<dbReference type="AlphaFoldDB" id="A0A839ZXJ7"/>
<organism evidence="3 4">
    <name type="scientific">Phenylobacterium haematophilum</name>
    <dbReference type="NCBI Taxonomy" id="98513"/>
    <lineage>
        <taxon>Bacteria</taxon>
        <taxon>Pseudomonadati</taxon>
        <taxon>Pseudomonadota</taxon>
        <taxon>Alphaproteobacteria</taxon>
        <taxon>Caulobacterales</taxon>
        <taxon>Caulobacteraceae</taxon>
        <taxon>Phenylobacterium</taxon>
    </lineage>
</organism>
<evidence type="ECO:0000313" key="3">
    <source>
        <dbReference type="EMBL" id="MBB3890133.1"/>
    </source>
</evidence>
<dbReference type="InterPro" id="IPR011766">
    <property type="entry name" value="TPP_enzyme_TPP-bd"/>
</dbReference>
<dbReference type="GO" id="GO:0047553">
    <property type="term" value="F:2-oxoglutarate synthase activity"/>
    <property type="evidence" value="ECO:0007669"/>
    <property type="project" value="UniProtKB-EC"/>
</dbReference>
<keyword evidence="4" id="KW-1185">Reference proteome</keyword>
<evidence type="ECO:0000256" key="1">
    <source>
        <dbReference type="ARBA" id="ARBA00023002"/>
    </source>
</evidence>
<reference evidence="3 4" key="1">
    <citation type="submission" date="2020-08" db="EMBL/GenBank/DDBJ databases">
        <title>Genomic Encyclopedia of Type Strains, Phase IV (KMG-IV): sequencing the most valuable type-strain genomes for metagenomic binning, comparative biology and taxonomic classification.</title>
        <authorList>
            <person name="Goeker M."/>
        </authorList>
    </citation>
    <scope>NUCLEOTIDE SEQUENCE [LARGE SCALE GENOMIC DNA]</scope>
    <source>
        <strain evidence="3 4">DSM 21793</strain>
    </source>
</reference>
<feature type="domain" description="Thiamine pyrophosphate enzyme TPP-binding" evidence="2">
    <location>
        <begin position="66"/>
        <end position="214"/>
    </location>
</feature>
<dbReference type="GO" id="GO:0044281">
    <property type="term" value="P:small molecule metabolic process"/>
    <property type="evidence" value="ECO:0007669"/>
    <property type="project" value="UniProtKB-ARBA"/>
</dbReference>
<proteinExistence type="predicted"/>
<dbReference type="SUPFAM" id="SSF52518">
    <property type="entry name" value="Thiamin diphosphate-binding fold (THDP-binding)"/>
    <property type="match status" value="1"/>
</dbReference>
<dbReference type="CDD" id="cd03375">
    <property type="entry name" value="TPP_OGFOR"/>
    <property type="match status" value="1"/>
</dbReference>
<dbReference type="InterPro" id="IPR051457">
    <property type="entry name" value="2-oxoacid:Fd_oxidoreductase"/>
</dbReference>
<dbReference type="PANTHER" id="PTHR48084:SF5">
    <property type="entry name" value="BLR6744 PROTEIN"/>
    <property type="match status" value="1"/>
</dbReference>
<dbReference type="EC" id="1.2.7.3" evidence="3"/>
<sequence>MTYITKPQLHHPHLKPNALGYTRRDYEGAVSTLCAGCGHDSISSAIIQACYELDLPPHRVAKLSGIGCSSKTPDYFLGNSHGFNTVHGRMPSVLTGANLANRDLIYLGVSGDGDSASIGLGQFAHSIRRGVNMLYIVENNGVYGLTKGQFSATSDKGSKSKKGVVNHDAGIDLVSLALQMGATFVARSFSGDKNQLVPLIKAALSHKGAAFIDCISPCVQFNNHAGSTKSYDYVREHNEAVNRMDLVPARNAITIDYAPGETVPVAQHDGSVLHLHKLAEHYDPSDRVGALAYLQARQALGEIVTGLLFLDPEARDLHENLGTVDVPLNTLSERELTPGAAALAKLNAALR</sequence>
<dbReference type="Proteomes" id="UP000530564">
    <property type="component" value="Unassembled WGS sequence"/>
</dbReference>
<accession>A0A839ZXJ7</accession>
<dbReference type="Pfam" id="PF02775">
    <property type="entry name" value="TPP_enzyme_C"/>
    <property type="match status" value="1"/>
</dbReference>